<organism evidence="2 3">
    <name type="scientific">Candidatus Fimisoma avicola</name>
    <dbReference type="NCBI Taxonomy" id="2840826"/>
    <lineage>
        <taxon>Bacteria</taxon>
        <taxon>Bacillati</taxon>
        <taxon>Bacillota</taxon>
        <taxon>Clostridia</taxon>
        <taxon>Eubacteriales</taxon>
        <taxon>Candidatus Fimisoma</taxon>
    </lineage>
</organism>
<name>A0A9D1I2H2_9FIRM</name>
<feature type="transmembrane region" description="Helical" evidence="1">
    <location>
        <begin position="7"/>
        <end position="25"/>
    </location>
</feature>
<gene>
    <name evidence="2" type="ORF">IAD16_01515</name>
</gene>
<dbReference type="Pfam" id="PF01944">
    <property type="entry name" value="SpoIIM"/>
    <property type="match status" value="1"/>
</dbReference>
<feature type="transmembrane region" description="Helical" evidence="1">
    <location>
        <begin position="95"/>
        <end position="114"/>
    </location>
</feature>
<keyword evidence="1" id="KW-1133">Transmembrane helix</keyword>
<evidence type="ECO:0000313" key="3">
    <source>
        <dbReference type="Proteomes" id="UP000824091"/>
    </source>
</evidence>
<dbReference type="AlphaFoldDB" id="A0A9D1I2H2"/>
<proteinExistence type="predicted"/>
<keyword evidence="1" id="KW-0812">Transmembrane</keyword>
<sequence>MAINKKLFWIYLFIFAVGLCAGSFFEVSMTGAGKDQLMDALSGFFTDGNNAPFISDFSRCAGTWLMITVILFVTPFFPPLVLCGPLICLAKGLSVGFSAAMLAETFGLKGGWYILSTLVPHSLIQIPLMCVMAAFSAENAAFAVKALLAGKRRLAVKNALRRHARHYLMFFSVSAALLAVSCVIEALLN</sequence>
<feature type="transmembrane region" description="Helical" evidence="1">
    <location>
        <begin position="64"/>
        <end position="88"/>
    </location>
</feature>
<comment type="caution">
    <text evidence="2">The sequence shown here is derived from an EMBL/GenBank/DDBJ whole genome shotgun (WGS) entry which is preliminary data.</text>
</comment>
<dbReference type="EMBL" id="DVMO01000024">
    <property type="protein sequence ID" value="HIU27043.1"/>
    <property type="molecule type" value="Genomic_DNA"/>
</dbReference>
<reference evidence="2" key="1">
    <citation type="submission" date="2020-10" db="EMBL/GenBank/DDBJ databases">
        <authorList>
            <person name="Gilroy R."/>
        </authorList>
    </citation>
    <scope>NUCLEOTIDE SEQUENCE</scope>
    <source>
        <strain evidence="2">11300</strain>
    </source>
</reference>
<dbReference type="InterPro" id="IPR002798">
    <property type="entry name" value="SpoIIM-like"/>
</dbReference>
<accession>A0A9D1I2H2</accession>
<feature type="transmembrane region" description="Helical" evidence="1">
    <location>
        <begin position="168"/>
        <end position="188"/>
    </location>
</feature>
<keyword evidence="1" id="KW-0472">Membrane</keyword>
<feature type="transmembrane region" description="Helical" evidence="1">
    <location>
        <begin position="126"/>
        <end position="148"/>
    </location>
</feature>
<dbReference type="Proteomes" id="UP000824091">
    <property type="component" value="Unassembled WGS sequence"/>
</dbReference>
<protein>
    <submittedName>
        <fullName evidence="2">Stage II sporulation protein M</fullName>
    </submittedName>
</protein>
<evidence type="ECO:0000313" key="2">
    <source>
        <dbReference type="EMBL" id="HIU27043.1"/>
    </source>
</evidence>
<evidence type="ECO:0000256" key="1">
    <source>
        <dbReference type="SAM" id="Phobius"/>
    </source>
</evidence>
<reference evidence="2" key="2">
    <citation type="journal article" date="2021" name="PeerJ">
        <title>Extensive microbial diversity within the chicken gut microbiome revealed by metagenomics and culture.</title>
        <authorList>
            <person name="Gilroy R."/>
            <person name="Ravi A."/>
            <person name="Getino M."/>
            <person name="Pursley I."/>
            <person name="Horton D.L."/>
            <person name="Alikhan N.F."/>
            <person name="Baker D."/>
            <person name="Gharbi K."/>
            <person name="Hall N."/>
            <person name="Watson M."/>
            <person name="Adriaenssens E.M."/>
            <person name="Foster-Nyarko E."/>
            <person name="Jarju S."/>
            <person name="Secka A."/>
            <person name="Antonio M."/>
            <person name="Oren A."/>
            <person name="Chaudhuri R.R."/>
            <person name="La Ragione R."/>
            <person name="Hildebrand F."/>
            <person name="Pallen M.J."/>
        </authorList>
    </citation>
    <scope>NUCLEOTIDE SEQUENCE</scope>
    <source>
        <strain evidence="2">11300</strain>
    </source>
</reference>